<feature type="compositionally biased region" description="Acidic residues" evidence="1">
    <location>
        <begin position="231"/>
        <end position="251"/>
    </location>
</feature>
<reference evidence="2" key="2">
    <citation type="submission" date="2022-01" db="EMBL/GenBank/DDBJ databases">
        <authorList>
            <person name="Yamashiro T."/>
            <person name="Shiraishi A."/>
            <person name="Satake H."/>
            <person name="Nakayama K."/>
        </authorList>
    </citation>
    <scope>NUCLEOTIDE SEQUENCE</scope>
</reference>
<organism evidence="2 3">
    <name type="scientific">Tanacetum coccineum</name>
    <dbReference type="NCBI Taxonomy" id="301880"/>
    <lineage>
        <taxon>Eukaryota</taxon>
        <taxon>Viridiplantae</taxon>
        <taxon>Streptophyta</taxon>
        <taxon>Embryophyta</taxon>
        <taxon>Tracheophyta</taxon>
        <taxon>Spermatophyta</taxon>
        <taxon>Magnoliopsida</taxon>
        <taxon>eudicotyledons</taxon>
        <taxon>Gunneridae</taxon>
        <taxon>Pentapetalae</taxon>
        <taxon>asterids</taxon>
        <taxon>campanulids</taxon>
        <taxon>Asterales</taxon>
        <taxon>Asteraceae</taxon>
        <taxon>Asteroideae</taxon>
        <taxon>Anthemideae</taxon>
        <taxon>Anthemidinae</taxon>
        <taxon>Tanacetum</taxon>
    </lineage>
</organism>
<accession>A0ABQ4XDB3</accession>
<keyword evidence="3" id="KW-1185">Reference proteome</keyword>
<proteinExistence type="predicted"/>
<dbReference type="Proteomes" id="UP001151760">
    <property type="component" value="Unassembled WGS sequence"/>
</dbReference>
<evidence type="ECO:0000256" key="1">
    <source>
        <dbReference type="SAM" id="MobiDB-lite"/>
    </source>
</evidence>
<evidence type="ECO:0000313" key="3">
    <source>
        <dbReference type="Proteomes" id="UP001151760"/>
    </source>
</evidence>
<dbReference type="EMBL" id="BQNB010009391">
    <property type="protein sequence ID" value="GJS62875.1"/>
    <property type="molecule type" value="Genomic_DNA"/>
</dbReference>
<evidence type="ECO:0008006" key="4">
    <source>
        <dbReference type="Google" id="ProtNLM"/>
    </source>
</evidence>
<comment type="caution">
    <text evidence="2">The sequence shown here is derived from an EMBL/GenBank/DDBJ whole genome shotgun (WGS) entry which is preliminary data.</text>
</comment>
<sequence>MGDKNPIRTLGDYSKPSHEGYRNTIELPVGNNVVPLQSDTIRMLEIGMNIFQQDPHHMGGSYYSFPCSILSTGKDRKTSHRYPVIPTTSRRISLRSMDLFQGLTPKSPSSWHQSLAPKSWALLEDLALYDNESWNNLRDFAKPVKAISLPQDVPSTSDRRLIELKNQVQRLMEAHIDPIQPTQVNKITPSCEICGGPHDTQYCMEDAEQAFIEYASLHNNKMTAKAVEEVESEEEFEEETEEEIKEEEEDNPEHFDTFPTMKELRVKGLKVFIENFTHECDFMVFEDTTSVIDHDLGSVIFEKPFVETIGLVYDMKEGTVMFEKDKEKIVFKMPHKMEMFKHIDFTDIKTDRIPPFVIKSDDDNNEKTHYSDSLDLGPEYKYDENVCRAIQSLKAMKARRNKGEVTFHAVIHKGNKLYNRMQEFFKENEKKIFSEARDGIRIYPDGVVIFDEKKLKNVSTTFASTNDELSNPGDENLIKENEIAQIFWIDTDIFHFETPLCKAFTKFSYLFKIDVDDKGIPWVDEKLWSENGEPTDNINHVCKPFHFKSGHAEWPTYNWKEDGYYNIGDLPGMIRVGNSIHYQDYEWYDALEDSDLNDEALNNKAILEESINVEEESSLFTKPEITIAQSLLRTINDNGAQKNDEWFENHEPIEDDDDDIEDLEDYLIQKDPPYYVNEDTKRSKERRCKLHGIPYVEPPTCKSEKFEELTEQDDEIDGVLIF</sequence>
<evidence type="ECO:0000313" key="2">
    <source>
        <dbReference type="EMBL" id="GJS62875.1"/>
    </source>
</evidence>
<gene>
    <name evidence="2" type="ORF">Tco_0677439</name>
</gene>
<name>A0ABQ4XDB3_9ASTR</name>
<reference evidence="2" key="1">
    <citation type="journal article" date="2022" name="Int. J. Mol. Sci.">
        <title>Draft Genome of Tanacetum Coccineum: Genomic Comparison of Closely Related Tanacetum-Family Plants.</title>
        <authorList>
            <person name="Yamashiro T."/>
            <person name="Shiraishi A."/>
            <person name="Nakayama K."/>
            <person name="Satake H."/>
        </authorList>
    </citation>
    <scope>NUCLEOTIDE SEQUENCE</scope>
</reference>
<protein>
    <recommendedName>
        <fullName evidence="4">Reverse transcriptase domain-containing protein</fullName>
    </recommendedName>
</protein>
<feature type="region of interest" description="Disordered" evidence="1">
    <location>
        <begin position="231"/>
        <end position="256"/>
    </location>
</feature>